<keyword evidence="2" id="KW-0472">Membrane</keyword>
<comment type="caution">
    <text evidence="3">The sequence shown here is derived from an EMBL/GenBank/DDBJ whole genome shotgun (WGS) entry which is preliminary data.</text>
</comment>
<feature type="transmembrane region" description="Helical" evidence="2">
    <location>
        <begin position="157"/>
        <end position="174"/>
    </location>
</feature>
<protein>
    <submittedName>
        <fullName evidence="3">Uncharacterized protein</fullName>
    </submittedName>
</protein>
<evidence type="ECO:0000313" key="4">
    <source>
        <dbReference type="Proteomes" id="UP000821866"/>
    </source>
</evidence>
<evidence type="ECO:0000256" key="1">
    <source>
        <dbReference type="SAM" id="MobiDB-lite"/>
    </source>
</evidence>
<feature type="transmembrane region" description="Helical" evidence="2">
    <location>
        <begin position="98"/>
        <end position="122"/>
    </location>
</feature>
<organism evidence="3 4">
    <name type="scientific">Rhipicephalus microplus</name>
    <name type="common">Cattle tick</name>
    <name type="synonym">Boophilus microplus</name>
    <dbReference type="NCBI Taxonomy" id="6941"/>
    <lineage>
        <taxon>Eukaryota</taxon>
        <taxon>Metazoa</taxon>
        <taxon>Ecdysozoa</taxon>
        <taxon>Arthropoda</taxon>
        <taxon>Chelicerata</taxon>
        <taxon>Arachnida</taxon>
        <taxon>Acari</taxon>
        <taxon>Parasitiformes</taxon>
        <taxon>Ixodida</taxon>
        <taxon>Ixodoidea</taxon>
        <taxon>Ixodidae</taxon>
        <taxon>Rhipicephalinae</taxon>
        <taxon>Rhipicephalus</taxon>
        <taxon>Boophilus</taxon>
    </lineage>
</organism>
<keyword evidence="2" id="KW-0812">Transmembrane</keyword>
<evidence type="ECO:0000313" key="3">
    <source>
        <dbReference type="EMBL" id="KAH8028558.1"/>
    </source>
</evidence>
<proteinExistence type="predicted"/>
<name>A0A9J6E2L7_RHIMP</name>
<dbReference type="EMBL" id="JABSTU010000006">
    <property type="protein sequence ID" value="KAH8028558.1"/>
    <property type="molecule type" value="Genomic_DNA"/>
</dbReference>
<reference evidence="3" key="1">
    <citation type="journal article" date="2020" name="Cell">
        <title>Large-Scale Comparative Analyses of Tick Genomes Elucidate Their Genetic Diversity and Vector Capacities.</title>
        <authorList>
            <consortium name="Tick Genome and Microbiome Consortium (TIGMIC)"/>
            <person name="Jia N."/>
            <person name="Wang J."/>
            <person name="Shi W."/>
            <person name="Du L."/>
            <person name="Sun Y."/>
            <person name="Zhan W."/>
            <person name="Jiang J.F."/>
            <person name="Wang Q."/>
            <person name="Zhang B."/>
            <person name="Ji P."/>
            <person name="Bell-Sakyi L."/>
            <person name="Cui X.M."/>
            <person name="Yuan T.T."/>
            <person name="Jiang B.G."/>
            <person name="Yang W.F."/>
            <person name="Lam T.T."/>
            <person name="Chang Q.C."/>
            <person name="Ding S.J."/>
            <person name="Wang X.J."/>
            <person name="Zhu J.G."/>
            <person name="Ruan X.D."/>
            <person name="Zhao L."/>
            <person name="Wei J.T."/>
            <person name="Ye R.Z."/>
            <person name="Que T.C."/>
            <person name="Du C.H."/>
            <person name="Zhou Y.H."/>
            <person name="Cheng J.X."/>
            <person name="Dai P.F."/>
            <person name="Guo W.B."/>
            <person name="Han X.H."/>
            <person name="Huang E.J."/>
            <person name="Li L.F."/>
            <person name="Wei W."/>
            <person name="Gao Y.C."/>
            <person name="Liu J.Z."/>
            <person name="Shao H.Z."/>
            <person name="Wang X."/>
            <person name="Wang C.C."/>
            <person name="Yang T.C."/>
            <person name="Huo Q.B."/>
            <person name="Li W."/>
            <person name="Chen H.Y."/>
            <person name="Chen S.E."/>
            <person name="Zhou L.G."/>
            <person name="Ni X.B."/>
            <person name="Tian J.H."/>
            <person name="Sheng Y."/>
            <person name="Liu T."/>
            <person name="Pan Y.S."/>
            <person name="Xia L.Y."/>
            <person name="Li J."/>
            <person name="Zhao F."/>
            <person name="Cao W.C."/>
        </authorList>
    </citation>
    <scope>NUCLEOTIDE SEQUENCE</scope>
    <source>
        <strain evidence="3">Rmic-2018</strain>
    </source>
</reference>
<feature type="transmembrane region" description="Helical" evidence="2">
    <location>
        <begin position="180"/>
        <end position="201"/>
    </location>
</feature>
<evidence type="ECO:0000256" key="2">
    <source>
        <dbReference type="SAM" id="Phobius"/>
    </source>
</evidence>
<sequence length="284" mass="31171">MIMRDTVMEGSANFDHLGFFNVHPNLSTRSYNIYTSIGNAAATAGIRSRDLRAPEIPGVVDALDVVADADLSDDDDRSDEEDEEKEEDEVLQDNFKPLHYQVSLIIGTLAIGVSCVVAICAVETSMESWNNSASGSSGKCELMTALQVYQTKARTHVVLVPALLVTIVAFLGSLRRNSHLLAIYVVAVTPFVLLSFAIPTLCIGPETTIKHLCLQYVSSFLDVMLVWDLTPLWTWTPWSGPVLVISIISAARLHEATSRTEHVQDQLAQARGPENALRMDRTRG</sequence>
<keyword evidence="2" id="KW-1133">Transmembrane helix</keyword>
<dbReference type="AlphaFoldDB" id="A0A9J6E2L7"/>
<accession>A0A9J6E2L7</accession>
<feature type="transmembrane region" description="Helical" evidence="2">
    <location>
        <begin position="235"/>
        <end position="253"/>
    </location>
</feature>
<feature type="region of interest" description="Disordered" evidence="1">
    <location>
        <begin position="70"/>
        <end position="90"/>
    </location>
</feature>
<keyword evidence="4" id="KW-1185">Reference proteome</keyword>
<gene>
    <name evidence="3" type="ORF">HPB51_017684</name>
</gene>
<dbReference type="Proteomes" id="UP000821866">
    <property type="component" value="Chromosome 4"/>
</dbReference>
<reference evidence="3" key="2">
    <citation type="submission" date="2021-09" db="EMBL/GenBank/DDBJ databases">
        <authorList>
            <person name="Jia N."/>
            <person name="Wang J."/>
            <person name="Shi W."/>
            <person name="Du L."/>
            <person name="Sun Y."/>
            <person name="Zhan W."/>
            <person name="Jiang J."/>
            <person name="Wang Q."/>
            <person name="Zhang B."/>
            <person name="Ji P."/>
            <person name="Sakyi L.B."/>
            <person name="Cui X."/>
            <person name="Yuan T."/>
            <person name="Jiang B."/>
            <person name="Yang W."/>
            <person name="Lam T.T.-Y."/>
            <person name="Chang Q."/>
            <person name="Ding S."/>
            <person name="Wang X."/>
            <person name="Zhu J."/>
            <person name="Ruan X."/>
            <person name="Zhao L."/>
            <person name="Wei J."/>
            <person name="Que T."/>
            <person name="Du C."/>
            <person name="Cheng J."/>
            <person name="Dai P."/>
            <person name="Han X."/>
            <person name="Huang E."/>
            <person name="Gao Y."/>
            <person name="Liu J."/>
            <person name="Shao H."/>
            <person name="Ye R."/>
            <person name="Li L."/>
            <person name="Wei W."/>
            <person name="Wang X."/>
            <person name="Wang C."/>
            <person name="Huo Q."/>
            <person name="Li W."/>
            <person name="Guo W."/>
            <person name="Chen H."/>
            <person name="Chen S."/>
            <person name="Zhou L."/>
            <person name="Zhou L."/>
            <person name="Ni X."/>
            <person name="Tian J."/>
            <person name="Zhou Y."/>
            <person name="Sheng Y."/>
            <person name="Liu T."/>
            <person name="Pan Y."/>
            <person name="Xia L."/>
            <person name="Li J."/>
            <person name="Zhao F."/>
            <person name="Cao W."/>
        </authorList>
    </citation>
    <scope>NUCLEOTIDE SEQUENCE</scope>
    <source>
        <strain evidence="3">Rmic-2018</strain>
        <tissue evidence="3">Larvae</tissue>
    </source>
</reference>